<sequence length="374" mass="42494">MNSAGVQPYAKLEEAYNNLSDTPARKPLQVKQVRDVQAKPREECHSTFETLKPKLSRSDSLSTIHENDDKENGNTFTRMDLSIIDESREISRRDIDTSVCEDENNTNDFKRPFKPRFTRFGKANRLPKSEFAQPVSPVSNPSTPSSSAGSLNPTPPKHPIDETTDMDMSNTVTFAKRQPVEDETIGKESFWDVKTILQDKKNFRVNGKCYVRSELIGKGGSCKVFKVFDQNGHVYALKRVKLKGQDGSVAAGYKNEIILLNKLKNNERIIKLINAEHNLQDHVLLMVLEYGEIDLEKMLQKQPIISPNFMRNYWEQMLQAVNAIHEQNIIHSDLKPANFLLVEGCLKLIDFGIAKAIPNDTTNIQREHQTGTYC</sequence>
<keyword evidence="9" id="KW-1185">Reference proteome</keyword>
<evidence type="ECO:0000256" key="1">
    <source>
        <dbReference type="ARBA" id="ARBA00022527"/>
    </source>
</evidence>
<dbReference type="GO" id="GO:0005524">
    <property type="term" value="F:ATP binding"/>
    <property type="evidence" value="ECO:0007669"/>
    <property type="project" value="UniProtKB-KW"/>
</dbReference>
<keyword evidence="5" id="KW-0067">ATP-binding</keyword>
<feature type="compositionally biased region" description="Low complexity" evidence="6">
    <location>
        <begin position="134"/>
        <end position="152"/>
    </location>
</feature>
<protein>
    <recommendedName>
        <fullName evidence="7">Protein kinase domain-containing protein</fullName>
    </recommendedName>
</protein>
<evidence type="ECO:0000259" key="7">
    <source>
        <dbReference type="PROSITE" id="PS50011"/>
    </source>
</evidence>
<evidence type="ECO:0000256" key="2">
    <source>
        <dbReference type="ARBA" id="ARBA00022679"/>
    </source>
</evidence>
<dbReference type="GO" id="GO:0005634">
    <property type="term" value="C:nucleus"/>
    <property type="evidence" value="ECO:0007669"/>
    <property type="project" value="TreeGrafter"/>
</dbReference>
<dbReference type="GO" id="GO:0007094">
    <property type="term" value="P:mitotic spindle assembly checkpoint signaling"/>
    <property type="evidence" value="ECO:0007669"/>
    <property type="project" value="TreeGrafter"/>
</dbReference>
<dbReference type="GO" id="GO:0033316">
    <property type="term" value="P:meiotic spindle assembly checkpoint signaling"/>
    <property type="evidence" value="ECO:0007669"/>
    <property type="project" value="TreeGrafter"/>
</dbReference>
<dbReference type="GO" id="GO:0004674">
    <property type="term" value="F:protein serine/threonine kinase activity"/>
    <property type="evidence" value="ECO:0007669"/>
    <property type="project" value="UniProtKB-KW"/>
</dbReference>
<dbReference type="GO" id="GO:0007059">
    <property type="term" value="P:chromosome segregation"/>
    <property type="evidence" value="ECO:0007669"/>
    <property type="project" value="TreeGrafter"/>
</dbReference>
<dbReference type="SUPFAM" id="SSF56112">
    <property type="entry name" value="Protein kinase-like (PK-like)"/>
    <property type="match status" value="1"/>
</dbReference>
<dbReference type="Pfam" id="PF00069">
    <property type="entry name" value="Pkinase"/>
    <property type="match status" value="1"/>
</dbReference>
<evidence type="ECO:0000313" key="9">
    <source>
        <dbReference type="Proteomes" id="UP001210925"/>
    </source>
</evidence>
<name>A0AAD5UD32_9FUNG</name>
<dbReference type="Gene3D" id="3.30.200.20">
    <property type="entry name" value="Phosphorylase Kinase, domain 1"/>
    <property type="match status" value="1"/>
</dbReference>
<dbReference type="GO" id="GO:0034501">
    <property type="term" value="P:protein localization to kinetochore"/>
    <property type="evidence" value="ECO:0007669"/>
    <property type="project" value="TreeGrafter"/>
</dbReference>
<feature type="region of interest" description="Disordered" evidence="6">
    <location>
        <begin position="124"/>
        <end position="167"/>
    </location>
</feature>
<accession>A0AAD5UD32</accession>
<keyword evidence="3" id="KW-0547">Nucleotide-binding</keyword>
<dbReference type="FunFam" id="3.30.200.20:FF:000131">
    <property type="entry name" value="Dual specificity protein kinase TTK"/>
    <property type="match status" value="1"/>
</dbReference>
<reference evidence="8" key="1">
    <citation type="submission" date="2020-05" db="EMBL/GenBank/DDBJ databases">
        <title>Phylogenomic resolution of chytrid fungi.</title>
        <authorList>
            <person name="Stajich J.E."/>
            <person name="Amses K."/>
            <person name="Simmons R."/>
            <person name="Seto K."/>
            <person name="Myers J."/>
            <person name="Bonds A."/>
            <person name="Quandt C.A."/>
            <person name="Barry K."/>
            <person name="Liu P."/>
            <person name="Grigoriev I."/>
            <person name="Longcore J.E."/>
            <person name="James T.Y."/>
        </authorList>
    </citation>
    <scope>NUCLEOTIDE SEQUENCE</scope>
    <source>
        <strain evidence="8">PLAUS21</strain>
    </source>
</reference>
<dbReference type="GO" id="GO:0000776">
    <property type="term" value="C:kinetochore"/>
    <property type="evidence" value="ECO:0007669"/>
    <property type="project" value="TreeGrafter"/>
</dbReference>
<dbReference type="Proteomes" id="UP001210925">
    <property type="component" value="Unassembled WGS sequence"/>
</dbReference>
<evidence type="ECO:0000256" key="6">
    <source>
        <dbReference type="SAM" id="MobiDB-lite"/>
    </source>
</evidence>
<keyword evidence="2" id="KW-0808">Transferase</keyword>
<dbReference type="PROSITE" id="PS00108">
    <property type="entry name" value="PROTEIN_KINASE_ST"/>
    <property type="match status" value="1"/>
</dbReference>
<dbReference type="InterPro" id="IPR008271">
    <property type="entry name" value="Ser/Thr_kinase_AS"/>
</dbReference>
<dbReference type="InterPro" id="IPR000719">
    <property type="entry name" value="Prot_kinase_dom"/>
</dbReference>
<dbReference type="PROSITE" id="PS50011">
    <property type="entry name" value="PROTEIN_KINASE_DOM"/>
    <property type="match status" value="1"/>
</dbReference>
<dbReference type="PANTHER" id="PTHR22974">
    <property type="entry name" value="MIXED LINEAGE PROTEIN KINASE"/>
    <property type="match status" value="1"/>
</dbReference>
<organism evidence="8 9">
    <name type="scientific">Boothiomyces macroporosus</name>
    <dbReference type="NCBI Taxonomy" id="261099"/>
    <lineage>
        <taxon>Eukaryota</taxon>
        <taxon>Fungi</taxon>
        <taxon>Fungi incertae sedis</taxon>
        <taxon>Chytridiomycota</taxon>
        <taxon>Chytridiomycota incertae sedis</taxon>
        <taxon>Chytridiomycetes</taxon>
        <taxon>Rhizophydiales</taxon>
        <taxon>Terramycetaceae</taxon>
        <taxon>Boothiomyces</taxon>
    </lineage>
</organism>
<dbReference type="SMART" id="SM00220">
    <property type="entry name" value="S_TKc"/>
    <property type="match status" value="1"/>
</dbReference>
<dbReference type="Gene3D" id="1.10.510.10">
    <property type="entry name" value="Transferase(Phosphotransferase) domain 1"/>
    <property type="match status" value="1"/>
</dbReference>
<feature type="domain" description="Protein kinase" evidence="7">
    <location>
        <begin position="210"/>
        <end position="374"/>
    </location>
</feature>
<evidence type="ECO:0000256" key="4">
    <source>
        <dbReference type="ARBA" id="ARBA00022777"/>
    </source>
</evidence>
<keyword evidence="1" id="KW-0723">Serine/threonine-protein kinase</keyword>
<keyword evidence="4" id="KW-0418">Kinase</keyword>
<gene>
    <name evidence="8" type="ORF">HK103_006862</name>
</gene>
<evidence type="ECO:0000256" key="3">
    <source>
        <dbReference type="ARBA" id="ARBA00022741"/>
    </source>
</evidence>
<comment type="caution">
    <text evidence="8">The sequence shown here is derived from an EMBL/GenBank/DDBJ whole genome shotgun (WGS) entry which is preliminary data.</text>
</comment>
<proteinExistence type="predicted"/>
<dbReference type="PANTHER" id="PTHR22974:SF21">
    <property type="entry name" value="DUAL SPECIFICITY PROTEIN KINASE TTK"/>
    <property type="match status" value="1"/>
</dbReference>
<evidence type="ECO:0000256" key="5">
    <source>
        <dbReference type="ARBA" id="ARBA00022840"/>
    </source>
</evidence>
<dbReference type="AlphaFoldDB" id="A0AAD5UD32"/>
<evidence type="ECO:0000313" key="8">
    <source>
        <dbReference type="EMBL" id="KAJ3254710.1"/>
    </source>
</evidence>
<dbReference type="EMBL" id="JADGKB010000079">
    <property type="protein sequence ID" value="KAJ3254710.1"/>
    <property type="molecule type" value="Genomic_DNA"/>
</dbReference>
<dbReference type="InterPro" id="IPR011009">
    <property type="entry name" value="Kinase-like_dom_sf"/>
</dbReference>
<dbReference type="GO" id="GO:0004712">
    <property type="term" value="F:protein serine/threonine/tyrosine kinase activity"/>
    <property type="evidence" value="ECO:0007669"/>
    <property type="project" value="TreeGrafter"/>
</dbReference>